<dbReference type="EMBL" id="FOBF01000007">
    <property type="protein sequence ID" value="SEL78704.1"/>
    <property type="molecule type" value="Genomic_DNA"/>
</dbReference>
<evidence type="ECO:0008006" key="3">
    <source>
        <dbReference type="Google" id="ProtNLM"/>
    </source>
</evidence>
<evidence type="ECO:0000313" key="1">
    <source>
        <dbReference type="EMBL" id="SEL78704.1"/>
    </source>
</evidence>
<dbReference type="Proteomes" id="UP000198953">
    <property type="component" value="Unassembled WGS sequence"/>
</dbReference>
<accession>A0A1H7T378</accession>
<protein>
    <recommendedName>
        <fullName evidence="3">Glyoxalase-like domain-containing protein</fullName>
    </recommendedName>
</protein>
<evidence type="ECO:0000313" key="2">
    <source>
        <dbReference type="Proteomes" id="UP000198953"/>
    </source>
</evidence>
<reference evidence="1 2" key="1">
    <citation type="submission" date="2016-10" db="EMBL/GenBank/DDBJ databases">
        <authorList>
            <person name="de Groot N.N."/>
        </authorList>
    </citation>
    <scope>NUCLEOTIDE SEQUENCE [LARGE SCALE GENOMIC DNA]</scope>
    <source>
        <strain evidence="1 2">DSM 43357</strain>
    </source>
</reference>
<dbReference type="AlphaFoldDB" id="A0A1H7T378"/>
<keyword evidence="2" id="KW-1185">Reference proteome</keyword>
<name>A0A1H7T378_9ACTN</name>
<gene>
    <name evidence="1" type="ORF">SAMN05660976_03312</name>
</gene>
<sequence>MTRVLELGGTVGEMPEARSGRGCACTDDQGTEISIWEPLPGYD</sequence>
<organism evidence="1 2">
    <name type="scientific">Nonomuraea pusilla</name>
    <dbReference type="NCBI Taxonomy" id="46177"/>
    <lineage>
        <taxon>Bacteria</taxon>
        <taxon>Bacillati</taxon>
        <taxon>Actinomycetota</taxon>
        <taxon>Actinomycetes</taxon>
        <taxon>Streptosporangiales</taxon>
        <taxon>Streptosporangiaceae</taxon>
        <taxon>Nonomuraea</taxon>
    </lineage>
</organism>
<proteinExistence type="predicted"/>